<evidence type="ECO:0000256" key="7">
    <source>
        <dbReference type="RuleBase" id="RU910716"/>
    </source>
</evidence>
<sequence length="384" mass="43050">MEEIVPLKEEDLFPCPLYDRRWFQILRLVAIPLVLYLCDIITDVLLAVQYYNSGDTVWSSWTLGLVVLSLIITNVSSAWLNRNEAKNKPAMIRRGWCVLYLLQLGIFLEYGDLFVKVWRRQFIRVRGVSVLKNMYNLPILHMMGAMLESVPQLCLQICILASTGQQVSILTKVTLALSLLSAVKAAVVLLYYTSSLMVEKLTGGLVARVVLIVIWKLIEISARTLAIGLFASTFSEWVLVPIGVQWLTMMFVTFCTDEEDQGCVEVFFSGLAMALDTATTVKTLDHKRRFWLNSVLTLIGNVAMASVWVSQRAGKDWFDMPALVYVVLGSVMGAVIGVVEMVIRGEITCCSDDTEDYETANAITAKQEQDDAENPSDEEEEDSV</sequence>
<evidence type="ECO:0000256" key="8">
    <source>
        <dbReference type="SAM" id="MobiDB-lite"/>
    </source>
</evidence>
<accession>A0A6P4XFA9</accession>
<keyword evidence="5 7" id="KW-1133">Transmembrane helix</keyword>
<dbReference type="RefSeq" id="XP_019615177.1">
    <property type="nucleotide sequence ID" value="XM_019759618.1"/>
</dbReference>
<feature type="transmembrane region" description="Helical" evidence="7">
    <location>
        <begin position="138"/>
        <end position="161"/>
    </location>
</feature>
<proteinExistence type="inferred from homology"/>
<evidence type="ECO:0000256" key="3">
    <source>
        <dbReference type="ARBA" id="ARBA00022475"/>
    </source>
</evidence>
<organism evidence="9 11">
    <name type="scientific">Branchiostoma belcheri</name>
    <name type="common">Amphioxus</name>
    <dbReference type="NCBI Taxonomy" id="7741"/>
    <lineage>
        <taxon>Eukaryota</taxon>
        <taxon>Metazoa</taxon>
        <taxon>Chordata</taxon>
        <taxon>Cephalochordata</taxon>
        <taxon>Leptocardii</taxon>
        <taxon>Amphioxiformes</taxon>
        <taxon>Branchiostomatidae</taxon>
        <taxon>Branchiostoma</taxon>
    </lineage>
</organism>
<keyword evidence="3" id="KW-1003">Cell membrane</keyword>
<feature type="region of interest" description="Disordered" evidence="8">
    <location>
        <begin position="364"/>
        <end position="384"/>
    </location>
</feature>
<feature type="transmembrane region" description="Helical" evidence="7">
    <location>
        <begin position="57"/>
        <end position="76"/>
    </location>
</feature>
<evidence type="ECO:0000256" key="2">
    <source>
        <dbReference type="ARBA" id="ARBA00008789"/>
    </source>
</evidence>
<dbReference type="AlphaFoldDB" id="A0A6P4XFA9"/>
<dbReference type="InterPro" id="IPR018629">
    <property type="entry name" value="XK-rel"/>
</dbReference>
<dbReference type="Pfam" id="PF09815">
    <property type="entry name" value="XK-related"/>
    <property type="match status" value="1"/>
</dbReference>
<feature type="transmembrane region" description="Helical" evidence="7">
    <location>
        <begin position="28"/>
        <end position="51"/>
    </location>
</feature>
<feature type="transmembrane region" description="Helical" evidence="7">
    <location>
        <begin position="173"/>
        <end position="194"/>
    </location>
</feature>
<dbReference type="PANTHER" id="PTHR16024">
    <property type="entry name" value="XK-RELATED PROTEIN"/>
    <property type="match status" value="1"/>
</dbReference>
<keyword evidence="9" id="KW-1185">Reference proteome</keyword>
<evidence type="ECO:0000256" key="6">
    <source>
        <dbReference type="ARBA" id="ARBA00023136"/>
    </source>
</evidence>
<feature type="transmembrane region" description="Helical" evidence="7">
    <location>
        <begin position="225"/>
        <end position="244"/>
    </location>
</feature>
<name>A0A6P4XFA9_BRABE</name>
<comment type="subcellular location">
    <subcellularLocation>
        <location evidence="1">Cell membrane</location>
        <topology evidence="1">Multi-pass membrane protein</topology>
    </subcellularLocation>
    <subcellularLocation>
        <location evidence="7">Membrane</location>
        <topology evidence="7">Multi-pass membrane protein</topology>
    </subcellularLocation>
</comment>
<evidence type="ECO:0000256" key="4">
    <source>
        <dbReference type="ARBA" id="ARBA00022692"/>
    </source>
</evidence>
<evidence type="ECO:0000256" key="1">
    <source>
        <dbReference type="ARBA" id="ARBA00004651"/>
    </source>
</evidence>
<keyword evidence="4 7" id="KW-0812">Transmembrane</keyword>
<feature type="transmembrane region" description="Helical" evidence="7">
    <location>
        <begin position="322"/>
        <end position="343"/>
    </location>
</feature>
<dbReference type="GeneID" id="109462969"/>
<dbReference type="GO" id="GO:0005886">
    <property type="term" value="C:plasma membrane"/>
    <property type="evidence" value="ECO:0007669"/>
    <property type="project" value="UniProtKB-SubCell"/>
</dbReference>
<dbReference type="KEGG" id="bbel:109462969"/>
<protein>
    <recommendedName>
        <fullName evidence="7">XK-related protein</fullName>
    </recommendedName>
</protein>
<feature type="compositionally biased region" description="Acidic residues" evidence="8">
    <location>
        <begin position="370"/>
        <end position="384"/>
    </location>
</feature>
<dbReference type="PANTHER" id="PTHR16024:SF28">
    <property type="entry name" value="XK-RELATED PROTEIN"/>
    <property type="match status" value="1"/>
</dbReference>
<dbReference type="Proteomes" id="UP000515135">
    <property type="component" value="Unplaced"/>
</dbReference>
<evidence type="ECO:0000313" key="9">
    <source>
        <dbReference type="Proteomes" id="UP000515135"/>
    </source>
</evidence>
<dbReference type="InterPro" id="IPR050895">
    <property type="entry name" value="XK-related_scramblase"/>
</dbReference>
<evidence type="ECO:0000313" key="11">
    <source>
        <dbReference type="RefSeq" id="XP_019615185.1"/>
    </source>
</evidence>
<feature type="transmembrane region" description="Helical" evidence="7">
    <location>
        <begin position="97"/>
        <end position="118"/>
    </location>
</feature>
<comment type="similarity">
    <text evidence="2 7">Belongs to the XK family.</text>
</comment>
<feature type="transmembrane region" description="Helical" evidence="7">
    <location>
        <begin position="290"/>
        <end position="310"/>
    </location>
</feature>
<keyword evidence="6 7" id="KW-0472">Membrane</keyword>
<evidence type="ECO:0000256" key="5">
    <source>
        <dbReference type="ARBA" id="ARBA00022989"/>
    </source>
</evidence>
<gene>
    <name evidence="10 11" type="primary">LOC109462969</name>
</gene>
<evidence type="ECO:0000313" key="10">
    <source>
        <dbReference type="RefSeq" id="XP_019615177.1"/>
    </source>
</evidence>
<reference evidence="10 11" key="1">
    <citation type="submission" date="2025-04" db="UniProtKB">
        <authorList>
            <consortium name="RefSeq"/>
        </authorList>
    </citation>
    <scope>IDENTIFICATION</scope>
    <source>
        <tissue evidence="10 11">Gonad</tissue>
    </source>
</reference>
<dbReference type="OrthoDB" id="6356248at2759"/>
<dbReference type="RefSeq" id="XP_019615185.1">
    <property type="nucleotide sequence ID" value="XM_019759626.1"/>
</dbReference>